<comment type="subcellular location">
    <subcellularLocation>
        <location evidence="1">Nucleus</location>
    </subcellularLocation>
</comment>
<evidence type="ECO:0000256" key="3">
    <source>
        <dbReference type="ARBA" id="ARBA00016672"/>
    </source>
</evidence>
<dbReference type="EMBL" id="MU251245">
    <property type="protein sequence ID" value="KAG9257673.1"/>
    <property type="molecule type" value="Genomic_DNA"/>
</dbReference>
<dbReference type="OrthoDB" id="1746530at2759"/>
<feature type="region of interest" description="Disordered" evidence="7">
    <location>
        <begin position="132"/>
        <end position="153"/>
    </location>
</feature>
<evidence type="ECO:0000256" key="2">
    <source>
        <dbReference type="ARBA" id="ARBA00006898"/>
    </source>
</evidence>
<dbReference type="InterPro" id="IPR038846">
    <property type="entry name" value="RPC9"/>
</dbReference>
<evidence type="ECO:0000313" key="9">
    <source>
        <dbReference type="EMBL" id="KAG9257673.1"/>
    </source>
</evidence>
<comment type="similarity">
    <text evidence="2">Belongs to the eukaryotic RPC9 RNA polymerase subunit family.</text>
</comment>
<organism evidence="9 10">
    <name type="scientific">Emericellopsis atlantica</name>
    <dbReference type="NCBI Taxonomy" id="2614577"/>
    <lineage>
        <taxon>Eukaryota</taxon>
        <taxon>Fungi</taxon>
        <taxon>Dikarya</taxon>
        <taxon>Ascomycota</taxon>
        <taxon>Pezizomycotina</taxon>
        <taxon>Sordariomycetes</taxon>
        <taxon>Hypocreomycetidae</taxon>
        <taxon>Hypocreales</taxon>
        <taxon>Bionectriaceae</taxon>
        <taxon>Emericellopsis</taxon>
    </lineage>
</organism>
<protein>
    <recommendedName>
        <fullName evidence="3">DNA-directed RNA polymerase III subunit RPC9</fullName>
    </recommendedName>
</protein>
<keyword evidence="10" id="KW-1185">Reference proteome</keyword>
<keyword evidence="4" id="KW-0240">DNA-directed RNA polymerase</keyword>
<dbReference type="InterPro" id="IPR038324">
    <property type="entry name" value="Rpb4/RPC9_sf"/>
</dbReference>
<feature type="compositionally biased region" description="Acidic residues" evidence="7">
    <location>
        <begin position="132"/>
        <end position="146"/>
    </location>
</feature>
<evidence type="ECO:0000313" key="10">
    <source>
        <dbReference type="Proteomes" id="UP000887229"/>
    </source>
</evidence>
<evidence type="ECO:0000256" key="7">
    <source>
        <dbReference type="SAM" id="MobiDB-lite"/>
    </source>
</evidence>
<keyword evidence="5" id="KW-0804">Transcription</keyword>
<evidence type="ECO:0000259" key="8">
    <source>
        <dbReference type="SMART" id="SM00657"/>
    </source>
</evidence>
<keyword evidence="6" id="KW-0539">Nucleus</keyword>
<evidence type="ECO:0000256" key="5">
    <source>
        <dbReference type="ARBA" id="ARBA00023163"/>
    </source>
</evidence>
<evidence type="ECO:0000256" key="1">
    <source>
        <dbReference type="ARBA" id="ARBA00004123"/>
    </source>
</evidence>
<feature type="domain" description="RNA polymerase Rpb4/RPC9 core" evidence="8">
    <location>
        <begin position="1"/>
        <end position="129"/>
    </location>
</feature>
<dbReference type="Pfam" id="PF03874">
    <property type="entry name" value="RNA_pol_Rpb4"/>
    <property type="match status" value="1"/>
</dbReference>
<evidence type="ECO:0000256" key="6">
    <source>
        <dbReference type="ARBA" id="ARBA00023242"/>
    </source>
</evidence>
<dbReference type="RefSeq" id="XP_046121597.1">
    <property type="nucleotide sequence ID" value="XM_046259537.1"/>
</dbReference>
<evidence type="ECO:0000256" key="4">
    <source>
        <dbReference type="ARBA" id="ARBA00022478"/>
    </source>
</evidence>
<dbReference type="GO" id="GO:0006384">
    <property type="term" value="P:transcription initiation at RNA polymerase III promoter"/>
    <property type="evidence" value="ECO:0007669"/>
    <property type="project" value="InterPro"/>
</dbReference>
<dbReference type="Proteomes" id="UP000887229">
    <property type="component" value="Unassembled WGS sequence"/>
</dbReference>
<gene>
    <name evidence="9" type="ORF">F5Z01DRAFT_409344</name>
</gene>
<dbReference type="PANTHER" id="PTHR15561">
    <property type="entry name" value="CALCITONIN GENE-RELATED PEPTIDE-RECEPTOR COMPONENT PROTEIN"/>
    <property type="match status" value="1"/>
</dbReference>
<dbReference type="PANTHER" id="PTHR15561:SF0">
    <property type="entry name" value="DNA-DIRECTED RNA POLYMERASE III SUBUNIT RPC9"/>
    <property type="match status" value="1"/>
</dbReference>
<dbReference type="Gene3D" id="1.20.1250.40">
    <property type="match status" value="1"/>
</dbReference>
<dbReference type="GO" id="GO:0005666">
    <property type="term" value="C:RNA polymerase III complex"/>
    <property type="evidence" value="ECO:0007669"/>
    <property type="project" value="InterPro"/>
</dbReference>
<dbReference type="SMART" id="SM00657">
    <property type="entry name" value="RPOL4c"/>
    <property type="match status" value="1"/>
</dbReference>
<dbReference type="InterPro" id="IPR005574">
    <property type="entry name" value="Rpb4/RPC9"/>
</dbReference>
<reference evidence="9" key="1">
    <citation type="journal article" date="2021" name="IMA Fungus">
        <title>Genomic characterization of three marine fungi, including Emericellopsis atlantica sp. nov. with signatures of a generalist lifestyle and marine biomass degradation.</title>
        <authorList>
            <person name="Hagestad O.C."/>
            <person name="Hou L."/>
            <person name="Andersen J.H."/>
            <person name="Hansen E.H."/>
            <person name="Altermark B."/>
            <person name="Li C."/>
            <person name="Kuhnert E."/>
            <person name="Cox R.J."/>
            <person name="Crous P.W."/>
            <person name="Spatafora J.W."/>
            <person name="Lail K."/>
            <person name="Amirebrahimi M."/>
            <person name="Lipzen A."/>
            <person name="Pangilinan J."/>
            <person name="Andreopoulos W."/>
            <person name="Hayes R.D."/>
            <person name="Ng V."/>
            <person name="Grigoriev I.V."/>
            <person name="Jackson S.A."/>
            <person name="Sutton T.D.S."/>
            <person name="Dobson A.D.W."/>
            <person name="Rama T."/>
        </authorList>
    </citation>
    <scope>NUCLEOTIDE SEQUENCE</scope>
    <source>
        <strain evidence="9">TS7</strain>
    </source>
</reference>
<dbReference type="AlphaFoldDB" id="A0A9P7ZU42"/>
<proteinExistence type="inferred from homology"/>
<dbReference type="InterPro" id="IPR006590">
    <property type="entry name" value="RNA_pol_Rpb4/RPC9_core"/>
</dbReference>
<accession>A0A9P7ZU42</accession>
<dbReference type="GeneID" id="70290440"/>
<dbReference type="GO" id="GO:0000166">
    <property type="term" value="F:nucleotide binding"/>
    <property type="evidence" value="ECO:0007669"/>
    <property type="project" value="InterPro"/>
</dbReference>
<name>A0A9P7ZU42_9HYPO</name>
<dbReference type="InterPro" id="IPR010997">
    <property type="entry name" value="HRDC-like_sf"/>
</dbReference>
<sequence length="153" mass="17085">MKVLEAQSAVLSNFEVHQHVLQQRERYKKSRHRGPPNYETVVKELSSWLEASPSPMSQKPTPYTLQSIPTLLERLRPYDLSKGEVVMILNLRPANVVALNVIVEDMAGRFDETQQEELVTIITEVLGAFEPAEEAPQENGEGDVAMDDAGQAA</sequence>
<comment type="caution">
    <text evidence="9">The sequence shown here is derived from an EMBL/GenBank/DDBJ whole genome shotgun (WGS) entry which is preliminary data.</text>
</comment>
<dbReference type="SUPFAM" id="SSF47819">
    <property type="entry name" value="HRDC-like"/>
    <property type="match status" value="1"/>
</dbReference>